<evidence type="ECO:0000256" key="9">
    <source>
        <dbReference type="RuleBase" id="RU004016"/>
    </source>
</evidence>
<comment type="caution">
    <text evidence="12">The sequence shown here is derived from an EMBL/GenBank/DDBJ whole genome shotgun (WGS) entry which is preliminary data.</text>
</comment>
<feature type="active site" description="Acyl-ester intermediate" evidence="7">
    <location>
        <position position="86"/>
    </location>
</feature>
<keyword evidence="3" id="KW-0378">Hydrolase</keyword>
<feature type="signal peptide" evidence="10">
    <location>
        <begin position="1"/>
        <end position="29"/>
    </location>
</feature>
<dbReference type="SUPFAM" id="SSF56601">
    <property type="entry name" value="beta-lactamase/transpeptidase-like"/>
    <property type="match status" value="1"/>
</dbReference>
<dbReference type="Proteomes" id="UP000264036">
    <property type="component" value="Unassembled WGS sequence"/>
</dbReference>
<dbReference type="PANTHER" id="PTHR21581:SF26">
    <property type="entry name" value="D-ALANYL-D-ALANINE ENDOPEPTIDASE"/>
    <property type="match status" value="1"/>
</dbReference>
<evidence type="ECO:0000256" key="1">
    <source>
        <dbReference type="ARBA" id="ARBA00007164"/>
    </source>
</evidence>
<evidence type="ECO:0000259" key="11">
    <source>
        <dbReference type="Pfam" id="PF00768"/>
    </source>
</evidence>
<feature type="active site" evidence="7">
    <location>
        <position position="143"/>
    </location>
</feature>
<evidence type="ECO:0000256" key="8">
    <source>
        <dbReference type="PIRSR" id="PIRSR618044-2"/>
    </source>
</evidence>
<dbReference type="GO" id="GO:0006508">
    <property type="term" value="P:proteolysis"/>
    <property type="evidence" value="ECO:0007669"/>
    <property type="project" value="InterPro"/>
</dbReference>
<comment type="similarity">
    <text evidence="1 9">Belongs to the peptidase S11 family.</text>
</comment>
<evidence type="ECO:0000313" key="13">
    <source>
        <dbReference type="Proteomes" id="UP000264036"/>
    </source>
</evidence>
<dbReference type="AlphaFoldDB" id="A0A356LH01"/>
<accession>A0A356LH01</accession>
<feature type="active site" description="Proton acceptor" evidence="7">
    <location>
        <position position="89"/>
    </location>
</feature>
<dbReference type="GO" id="GO:0009252">
    <property type="term" value="P:peptidoglycan biosynthetic process"/>
    <property type="evidence" value="ECO:0007669"/>
    <property type="project" value="UniProtKB-KW"/>
</dbReference>
<feature type="chain" id="PRO_5016933395" evidence="10">
    <location>
        <begin position="30"/>
        <end position="303"/>
    </location>
</feature>
<reference evidence="12 13" key="1">
    <citation type="journal article" date="2018" name="Nat. Biotechnol.">
        <title>A standardized bacterial taxonomy based on genome phylogeny substantially revises the tree of life.</title>
        <authorList>
            <person name="Parks D.H."/>
            <person name="Chuvochina M."/>
            <person name="Waite D.W."/>
            <person name="Rinke C."/>
            <person name="Skarshewski A."/>
            <person name="Chaumeil P.A."/>
            <person name="Hugenholtz P."/>
        </authorList>
    </citation>
    <scope>NUCLEOTIDE SEQUENCE [LARGE SCALE GENOMIC DNA]</scope>
    <source>
        <strain evidence="12">UBA10707</strain>
    </source>
</reference>
<dbReference type="InterPro" id="IPR012338">
    <property type="entry name" value="Beta-lactam/transpept-like"/>
</dbReference>
<evidence type="ECO:0000256" key="5">
    <source>
        <dbReference type="ARBA" id="ARBA00022984"/>
    </source>
</evidence>
<evidence type="ECO:0000313" key="12">
    <source>
        <dbReference type="EMBL" id="HBP30182.1"/>
    </source>
</evidence>
<dbReference type="InterPro" id="IPR018044">
    <property type="entry name" value="Peptidase_S11"/>
</dbReference>
<evidence type="ECO:0000256" key="4">
    <source>
        <dbReference type="ARBA" id="ARBA00022960"/>
    </source>
</evidence>
<evidence type="ECO:0000256" key="2">
    <source>
        <dbReference type="ARBA" id="ARBA00022729"/>
    </source>
</evidence>
<protein>
    <submittedName>
        <fullName evidence="12">D-alanyl-D-alanine endopeptidase</fullName>
    </submittedName>
</protein>
<feature type="domain" description="Peptidase S11 D-alanyl-D-alanine carboxypeptidase A N-terminal" evidence="11">
    <location>
        <begin position="57"/>
        <end position="279"/>
    </location>
</feature>
<evidence type="ECO:0000256" key="10">
    <source>
        <dbReference type="SAM" id="SignalP"/>
    </source>
</evidence>
<evidence type="ECO:0000256" key="3">
    <source>
        <dbReference type="ARBA" id="ARBA00022801"/>
    </source>
</evidence>
<dbReference type="Pfam" id="PF00768">
    <property type="entry name" value="Peptidase_S11"/>
    <property type="match status" value="1"/>
</dbReference>
<dbReference type="GO" id="GO:0009002">
    <property type="term" value="F:serine-type D-Ala-D-Ala carboxypeptidase activity"/>
    <property type="evidence" value="ECO:0007669"/>
    <property type="project" value="InterPro"/>
</dbReference>
<dbReference type="PANTHER" id="PTHR21581">
    <property type="entry name" value="D-ALANYL-D-ALANINE CARBOXYPEPTIDASE"/>
    <property type="match status" value="1"/>
</dbReference>
<dbReference type="InterPro" id="IPR001967">
    <property type="entry name" value="Peptidase_S11_N"/>
</dbReference>
<keyword evidence="4" id="KW-0133">Cell shape</keyword>
<keyword evidence="2 10" id="KW-0732">Signal</keyword>
<name>A0A356LH01_9BURK</name>
<feature type="binding site" evidence="8">
    <location>
        <position position="249"/>
    </location>
    <ligand>
        <name>substrate</name>
    </ligand>
</feature>
<dbReference type="PRINTS" id="PR00725">
    <property type="entry name" value="DADACBPTASE1"/>
</dbReference>
<sequence>MQKYLRKTLTACLAVVLTTGSIVPVSSFAQEDDGSPTYDALPLASTVVGQADNGGIVRSQVAYVVDLTDNRILYSKNADVIRPIASISKLMTALIITTASLNMNEQIVITADDIDRVKKSSSRLSVGTTLTRRELLHLALMSSENRAAHALGRTYPGGMNAFVREMNAKARQLGMTRTRFVEPTGLSPQNVASPRDLVRLMQAVHQQPLIREYTTSDKYEIVTSNGREQRYRNSNRLIRNSNWNIQISKTGFIREAGDCLVMMTEMDHRPVAVVLLNADGGLTRFADAVRVRHMVQQDYPTLL</sequence>
<proteinExistence type="inferred from homology"/>
<dbReference type="EMBL" id="DOEK01000029">
    <property type="protein sequence ID" value="HBP30182.1"/>
    <property type="molecule type" value="Genomic_DNA"/>
</dbReference>
<evidence type="ECO:0000256" key="7">
    <source>
        <dbReference type="PIRSR" id="PIRSR618044-1"/>
    </source>
</evidence>
<dbReference type="GO" id="GO:0008360">
    <property type="term" value="P:regulation of cell shape"/>
    <property type="evidence" value="ECO:0007669"/>
    <property type="project" value="UniProtKB-KW"/>
</dbReference>
<dbReference type="GO" id="GO:0071555">
    <property type="term" value="P:cell wall organization"/>
    <property type="evidence" value="ECO:0007669"/>
    <property type="project" value="UniProtKB-KW"/>
</dbReference>
<organism evidence="12 13">
    <name type="scientific">Advenella kashmirensis</name>
    <dbReference type="NCBI Taxonomy" id="310575"/>
    <lineage>
        <taxon>Bacteria</taxon>
        <taxon>Pseudomonadati</taxon>
        <taxon>Pseudomonadota</taxon>
        <taxon>Betaproteobacteria</taxon>
        <taxon>Burkholderiales</taxon>
        <taxon>Alcaligenaceae</taxon>
    </lineage>
</organism>
<keyword evidence="5" id="KW-0573">Peptidoglycan synthesis</keyword>
<gene>
    <name evidence="12" type="ORF">DD666_12295</name>
</gene>
<dbReference type="Gene3D" id="3.40.710.10">
    <property type="entry name" value="DD-peptidase/beta-lactamase superfamily"/>
    <property type="match status" value="1"/>
</dbReference>
<keyword evidence="6" id="KW-0961">Cell wall biogenesis/degradation</keyword>
<dbReference type="NCBIfam" id="NF008668">
    <property type="entry name" value="PRK11669.1"/>
    <property type="match status" value="1"/>
</dbReference>
<evidence type="ECO:0000256" key="6">
    <source>
        <dbReference type="ARBA" id="ARBA00023316"/>
    </source>
</evidence>